<dbReference type="RefSeq" id="XP_064854218.1">
    <property type="nucleotide sequence ID" value="XM_064998146.1"/>
</dbReference>
<keyword evidence="8 9" id="KW-0238">DNA-binding</keyword>
<evidence type="ECO:0000256" key="9">
    <source>
        <dbReference type="PIRNR" id="PIRNR009449"/>
    </source>
</evidence>
<dbReference type="GeneID" id="90075197"/>
<dbReference type="PIRSF" id="PIRSF009449">
    <property type="entry name" value="DNA_primase_large_subunit"/>
    <property type="match status" value="1"/>
</dbReference>
<dbReference type="GO" id="GO:0006270">
    <property type="term" value="P:DNA replication initiation"/>
    <property type="evidence" value="ECO:0007669"/>
    <property type="project" value="TreeGrafter"/>
</dbReference>
<gene>
    <name evidence="11" type="ORF">DASC09_045470</name>
</gene>
<dbReference type="PANTHER" id="PTHR10537:SF3">
    <property type="entry name" value="DNA PRIMASE LARGE SUBUNIT"/>
    <property type="match status" value="1"/>
</dbReference>
<dbReference type="Pfam" id="PF04104">
    <property type="entry name" value="DNA_primase_lrg"/>
    <property type="match status" value="1"/>
</dbReference>
<protein>
    <recommendedName>
        <fullName evidence="9">DNA primase large subunit</fullName>
    </recommendedName>
</protein>
<evidence type="ECO:0000256" key="2">
    <source>
        <dbReference type="ARBA" id="ARBA00022485"/>
    </source>
</evidence>
<dbReference type="GO" id="GO:0051539">
    <property type="term" value="F:4 iron, 4 sulfur cluster binding"/>
    <property type="evidence" value="ECO:0007669"/>
    <property type="project" value="UniProtKB-UniRule"/>
</dbReference>
<evidence type="ECO:0000313" key="11">
    <source>
        <dbReference type="EMBL" id="GMM37222.1"/>
    </source>
</evidence>
<dbReference type="Gene3D" id="1.20.930.80">
    <property type="match status" value="1"/>
</dbReference>
<evidence type="ECO:0000256" key="5">
    <source>
        <dbReference type="ARBA" id="ARBA00022723"/>
    </source>
</evidence>
<keyword evidence="6 9" id="KW-0408">Iron</keyword>
<keyword evidence="5 9" id="KW-0479">Metal-binding</keyword>
<comment type="cofactor">
    <cofactor evidence="9">
        <name>[4Fe-4S] cluster</name>
        <dbReference type="ChEBI" id="CHEBI:49883"/>
    </cofactor>
    <text evidence="9">Binds 1 [4Fe-4S] cluster.</text>
</comment>
<evidence type="ECO:0000256" key="7">
    <source>
        <dbReference type="ARBA" id="ARBA00023014"/>
    </source>
</evidence>
<sequence>MFNKTKRIRTTTGRKNFEANPLKSFYLEKESLSSLYNTRLSFYESPPISEITLEDFEQWAIDRSKVLIEIESCLARNKTMKEMIGELKPLLAKHLPLSAFNGKNEDQVVSERIKDHYSHFILRLAFSRSQELRDRFVKAEIALFKIRYISLLTNSEQAEFLKTLNIDFDPVNDREKQEFSDQLYDSNYANILFHLKSNIDSNSGIQVNNQLIKQQFAKEHFIKVEFDSVMESVSNRSVFLRNGYAYIMASQSMGLLVNEFSKKLSSALVRTAYIYPRLDEDDRLLPILNHLSSNYTSIEYQPEYASRGGESGDINAESITTEPIMKHFPLEMKYLMKAVMRENHLKYLGRTQLTLFLKGIGLSVDESVKFFCKWFTMNGKLTQEKFYKEYKYNIRHCYGLEGSRINYKPWDYATILAKPKPGRNEYHGSIFRDLKPEALVNELKEAGITDQYDLTVILDDCAKGNYIIAITRVFEILHKDELDNSKFKFEGSNIVHPNLWFDRSRQLERQSSEQKVESDSKK</sequence>
<name>A0AAV5QS39_9ASCO</name>
<dbReference type="InterPro" id="IPR007238">
    <property type="entry name" value="DNA_primase_lsu_euk/arc"/>
</dbReference>
<organism evidence="11 12">
    <name type="scientific">Saccharomycopsis crataegensis</name>
    <dbReference type="NCBI Taxonomy" id="43959"/>
    <lineage>
        <taxon>Eukaryota</taxon>
        <taxon>Fungi</taxon>
        <taxon>Dikarya</taxon>
        <taxon>Ascomycota</taxon>
        <taxon>Saccharomycotina</taxon>
        <taxon>Saccharomycetes</taxon>
        <taxon>Saccharomycopsidaceae</taxon>
        <taxon>Saccharomycopsis</taxon>
    </lineage>
</organism>
<comment type="caution">
    <text evidence="11">The sequence shown here is derived from an EMBL/GenBank/DDBJ whole genome shotgun (WGS) entry which is preliminary data.</text>
</comment>
<dbReference type="GO" id="GO:0005658">
    <property type="term" value="C:alpha DNA polymerase:primase complex"/>
    <property type="evidence" value="ECO:0007669"/>
    <property type="project" value="UniProtKB-ARBA"/>
</dbReference>
<dbReference type="GO" id="GO:0006269">
    <property type="term" value="P:DNA replication, synthesis of primer"/>
    <property type="evidence" value="ECO:0007669"/>
    <property type="project" value="UniProtKB-KW"/>
</dbReference>
<keyword evidence="3 9" id="KW-0639">Primosome</keyword>
<dbReference type="CDD" id="cd07322">
    <property type="entry name" value="PriL_PriS_Eukaryotic"/>
    <property type="match status" value="1"/>
</dbReference>
<dbReference type="GO" id="GO:0003677">
    <property type="term" value="F:DNA binding"/>
    <property type="evidence" value="ECO:0007669"/>
    <property type="project" value="UniProtKB-UniRule"/>
</dbReference>
<keyword evidence="4 9" id="KW-0235">DNA replication</keyword>
<feature type="domain" description="DNA primase large subunit C-terminal" evidence="10">
    <location>
        <begin position="325"/>
        <end position="501"/>
    </location>
</feature>
<dbReference type="PANTHER" id="PTHR10537">
    <property type="entry name" value="DNA PRIMASE LARGE SUBUNIT"/>
    <property type="match status" value="1"/>
</dbReference>
<dbReference type="GO" id="GO:0046872">
    <property type="term" value="F:metal ion binding"/>
    <property type="evidence" value="ECO:0007669"/>
    <property type="project" value="UniProtKB-UniRule"/>
</dbReference>
<evidence type="ECO:0000256" key="6">
    <source>
        <dbReference type="ARBA" id="ARBA00023004"/>
    </source>
</evidence>
<comment type="function">
    <text evidence="9">DNA primase is the polymerase that synthesizes small RNA primers for the Okazaki fragments made during discontinuous DNA replication.</text>
</comment>
<proteinExistence type="inferred from homology"/>
<evidence type="ECO:0000256" key="1">
    <source>
        <dbReference type="ARBA" id="ARBA00010564"/>
    </source>
</evidence>
<dbReference type="InterPro" id="IPR058560">
    <property type="entry name" value="DNA_primase_C"/>
</dbReference>
<evidence type="ECO:0000256" key="4">
    <source>
        <dbReference type="ARBA" id="ARBA00022705"/>
    </source>
</evidence>
<dbReference type="InterPro" id="IPR016558">
    <property type="entry name" value="DNA_primase_lsu_euk"/>
</dbReference>
<evidence type="ECO:0000256" key="3">
    <source>
        <dbReference type="ARBA" id="ARBA00022515"/>
    </source>
</evidence>
<dbReference type="EMBL" id="BTFZ01000011">
    <property type="protein sequence ID" value="GMM37222.1"/>
    <property type="molecule type" value="Genomic_DNA"/>
</dbReference>
<comment type="similarity">
    <text evidence="1 9">Belongs to the eukaryotic-type primase large subunit family.</text>
</comment>
<accession>A0AAV5QS39</accession>
<keyword evidence="2 9" id="KW-0004">4Fe-4S</keyword>
<reference evidence="11 12" key="1">
    <citation type="journal article" date="2023" name="Elife">
        <title>Identification of key yeast species and microbe-microbe interactions impacting larval growth of Drosophila in the wild.</title>
        <authorList>
            <person name="Mure A."/>
            <person name="Sugiura Y."/>
            <person name="Maeda R."/>
            <person name="Honda K."/>
            <person name="Sakurai N."/>
            <person name="Takahashi Y."/>
            <person name="Watada M."/>
            <person name="Katoh T."/>
            <person name="Gotoh A."/>
            <person name="Gotoh Y."/>
            <person name="Taniguchi I."/>
            <person name="Nakamura K."/>
            <person name="Hayashi T."/>
            <person name="Katayama T."/>
            <person name="Uemura T."/>
            <person name="Hattori Y."/>
        </authorList>
    </citation>
    <scope>NUCLEOTIDE SEQUENCE [LARGE SCALE GENOMIC DNA]</scope>
    <source>
        <strain evidence="11 12">SC-9</strain>
    </source>
</reference>
<evidence type="ECO:0000313" key="12">
    <source>
        <dbReference type="Proteomes" id="UP001360560"/>
    </source>
</evidence>
<evidence type="ECO:0000259" key="10">
    <source>
        <dbReference type="Pfam" id="PF04104"/>
    </source>
</evidence>
<keyword evidence="7 9" id="KW-0411">Iron-sulfur</keyword>
<keyword evidence="12" id="KW-1185">Reference proteome</keyword>
<dbReference type="Pfam" id="PF26466">
    <property type="entry name" value="DNA_primase_lrg_N"/>
    <property type="match status" value="1"/>
</dbReference>
<evidence type="ECO:0000256" key="8">
    <source>
        <dbReference type="ARBA" id="ARBA00023125"/>
    </source>
</evidence>
<dbReference type="Proteomes" id="UP001360560">
    <property type="component" value="Unassembled WGS sequence"/>
</dbReference>
<dbReference type="AlphaFoldDB" id="A0AAV5QS39"/>